<feature type="region of interest" description="Disordered" evidence="9">
    <location>
        <begin position="64"/>
        <end position="83"/>
    </location>
</feature>
<evidence type="ECO:0000313" key="11">
    <source>
        <dbReference type="EMBL" id="JAS60727.1"/>
    </source>
</evidence>
<dbReference type="Pfam" id="PF01166">
    <property type="entry name" value="TSC22"/>
    <property type="match status" value="1"/>
</dbReference>
<dbReference type="PROSITE" id="PS01289">
    <property type="entry name" value="TSC22"/>
    <property type="match status" value="1"/>
</dbReference>
<dbReference type="InterPro" id="IPR047862">
    <property type="entry name" value="TSC22/BUN_CS"/>
</dbReference>
<dbReference type="GO" id="GO:0006357">
    <property type="term" value="P:regulation of transcription by RNA polymerase II"/>
    <property type="evidence" value="ECO:0007669"/>
    <property type="project" value="InterPro"/>
</dbReference>
<evidence type="ECO:0000256" key="9">
    <source>
        <dbReference type="SAM" id="MobiDB-lite"/>
    </source>
</evidence>
<dbReference type="EMBL" id="GECZ01009042">
    <property type="protein sequence ID" value="JAS60727.1"/>
    <property type="molecule type" value="Transcribed_RNA"/>
</dbReference>
<dbReference type="GO" id="GO:0005829">
    <property type="term" value="C:cytosol"/>
    <property type="evidence" value="ECO:0007669"/>
    <property type="project" value="TreeGrafter"/>
</dbReference>
<dbReference type="GO" id="GO:0005634">
    <property type="term" value="C:nucleus"/>
    <property type="evidence" value="ECO:0007669"/>
    <property type="project" value="UniProtKB-SubCell"/>
</dbReference>
<dbReference type="EMBL" id="GECZ01020520">
    <property type="protein sequence ID" value="JAS49249.1"/>
    <property type="molecule type" value="Transcribed_RNA"/>
</dbReference>
<evidence type="ECO:0000256" key="1">
    <source>
        <dbReference type="ARBA" id="ARBA00004123"/>
    </source>
</evidence>
<dbReference type="Gene3D" id="1.20.5.490">
    <property type="entry name" value="Single helix bin"/>
    <property type="match status" value="1"/>
</dbReference>
<evidence type="ECO:0000256" key="7">
    <source>
        <dbReference type="ARBA" id="ARBA00023242"/>
    </source>
</evidence>
<evidence type="ECO:0000256" key="3">
    <source>
        <dbReference type="ARBA" id="ARBA00007908"/>
    </source>
</evidence>
<feature type="compositionally biased region" description="Polar residues" evidence="9">
    <location>
        <begin position="20"/>
        <end position="30"/>
    </location>
</feature>
<dbReference type="PANTHER" id="PTHR46745">
    <property type="entry name" value="TSC22 DOMAIN FAMILY PROTEIN 1"/>
    <property type="match status" value="1"/>
</dbReference>
<organism evidence="10">
    <name type="scientific">Cuerna arida</name>
    <dbReference type="NCBI Taxonomy" id="1464854"/>
    <lineage>
        <taxon>Eukaryota</taxon>
        <taxon>Metazoa</taxon>
        <taxon>Ecdysozoa</taxon>
        <taxon>Arthropoda</taxon>
        <taxon>Hexapoda</taxon>
        <taxon>Insecta</taxon>
        <taxon>Pterygota</taxon>
        <taxon>Neoptera</taxon>
        <taxon>Paraneoptera</taxon>
        <taxon>Hemiptera</taxon>
        <taxon>Auchenorrhyncha</taxon>
        <taxon>Membracoidea</taxon>
        <taxon>Cicadellidae</taxon>
        <taxon>Cicadellinae</taxon>
        <taxon>Proconiini</taxon>
        <taxon>Cuerna</taxon>
    </lineage>
</organism>
<dbReference type="GO" id="GO:0008284">
    <property type="term" value="P:positive regulation of cell population proliferation"/>
    <property type="evidence" value="ECO:0007669"/>
    <property type="project" value="TreeGrafter"/>
</dbReference>
<dbReference type="InterPro" id="IPR000580">
    <property type="entry name" value="TSC22/Bun"/>
</dbReference>
<dbReference type="SUPFAM" id="SSF58026">
    <property type="entry name" value="Delta-sleep-inducing peptide immunoreactive peptide"/>
    <property type="match status" value="1"/>
</dbReference>
<proteinExistence type="inferred from homology"/>
<keyword evidence="7" id="KW-0539">Nucleus</keyword>
<comment type="subcellular location">
    <subcellularLocation>
        <location evidence="2">Cytoplasm</location>
    </subcellularLocation>
    <subcellularLocation>
        <location evidence="1">Nucleus</location>
    </subcellularLocation>
</comment>
<evidence type="ECO:0000256" key="5">
    <source>
        <dbReference type="ARBA" id="ARBA00023015"/>
    </source>
</evidence>
<feature type="region of interest" description="Disordered" evidence="9">
    <location>
        <begin position="795"/>
        <end position="814"/>
    </location>
</feature>
<dbReference type="AlphaFoldDB" id="A0A1B6FGB2"/>
<feature type="region of interest" description="Disordered" evidence="9">
    <location>
        <begin position="1"/>
        <end position="57"/>
    </location>
</feature>
<keyword evidence="6" id="KW-0804">Transcription</keyword>
<feature type="compositionally biased region" description="Acidic residues" evidence="9">
    <location>
        <begin position="73"/>
        <end position="82"/>
    </location>
</feature>
<feature type="region of interest" description="Disordered" evidence="9">
    <location>
        <begin position="90"/>
        <end position="112"/>
    </location>
</feature>
<name>A0A1B6FGB2_9HEMI</name>
<dbReference type="CDD" id="cd21936">
    <property type="entry name" value="ZIP_TSC22D"/>
    <property type="match status" value="1"/>
</dbReference>
<protein>
    <submittedName>
        <fullName evidence="10">Uncharacterized protein</fullName>
    </submittedName>
</protein>
<evidence type="ECO:0000256" key="2">
    <source>
        <dbReference type="ARBA" id="ARBA00004496"/>
    </source>
</evidence>
<evidence type="ECO:0000256" key="8">
    <source>
        <dbReference type="SAM" id="Coils"/>
    </source>
</evidence>
<dbReference type="PANTHER" id="PTHR46745:SF1">
    <property type="entry name" value="TSC22 DOMAIN FAMILY PROTEIN 1"/>
    <property type="match status" value="1"/>
</dbReference>
<comment type="similarity">
    <text evidence="3">Belongs to the TSC-22/Dip/Bun family.</text>
</comment>
<accession>A0A1B6FGB2</accession>
<feature type="coiled-coil region" evidence="8">
    <location>
        <begin position="842"/>
        <end position="883"/>
    </location>
</feature>
<evidence type="ECO:0000313" key="10">
    <source>
        <dbReference type="EMBL" id="JAS49249.1"/>
    </source>
</evidence>
<feature type="compositionally biased region" description="Polar residues" evidence="9">
    <location>
        <begin position="41"/>
        <end position="57"/>
    </location>
</feature>
<evidence type="ECO:0000256" key="6">
    <source>
        <dbReference type="ARBA" id="ARBA00023163"/>
    </source>
</evidence>
<sequence>MADSSSHKAQKVVEKHKYSNMINRTTSESIRLSDSDKILNHPTTLSATSTNPRKKTSFQITSVTVGSHTSNDGGDDSADDLDESHAEDISDVIDTSRATDIENETPSYSEDTFSKDDVFYNSSTSLGTAPVIPTSSQYGLAIVSTPEGCSNIINANVSGGTSGAGNDIHVNVTDNVINLGIVSGKHLEGDMRDLHSHTGRNERFKVVKIESTEPFKRGRWMCMDYLDHTMGQQQHQLQTQGSVASSNVGRIADSNDMPNINQCTGTDSGISMSDHPNTISTLDEHSQFDHSSGIAVSSIVQDQQNLISHSLGSVTGQNSVSPGQTMQFSTQGGNIIQPVINASQPQVIQQPGQSLTAVSSQHPLLASNQHQSLQPQQIQQVLSSTNIHGQQAPLSNQQIQAPIQQMQHQGVPLQHVQHSIHQPQGAPNIVPQQQYQQPPQIQQIQHQQTTLQPVPQNTQPILQQQPTMTQHMQQQPVQHQHNIQMSVQQQMTQGQMPVQVPQTVIQNQSNMQQIPQQPSQMPVHSQIQQMQQGPAQHIQHVPVQQMPIGGVATAQGIPTQTGQQQSYLPTSQPMIQPGLQSQPTLMPVQQPQYFPNSQIQGNNMNIANQPLQNTVLQSQAQPNIALQQSYSVGSINQQPHQIPVGHSMPPTSMPHLTQPQIPATVVPVMMSQPAPLPCVNNLSIPASQNTVISPQATSQGPTLVQQQYISQPVVSSIAPTQASSGPQTYASSAVNAVPSVIENVQVYPVEPSAEQIIMSSNQQVESLGDAPGVEDSQIEDAESLRGLALALATSSSLTTTSDPDSPLPKILSSNESSASGASAVAIDNKIEQAMDLVKSHLMFAVREEVEVLKEKIAELMDRINQLEMENAVLKANASQETLAQLSSSLQPPTSNAP</sequence>
<reference evidence="10" key="1">
    <citation type="submission" date="2015-11" db="EMBL/GenBank/DDBJ databases">
        <title>De novo transcriptome assembly of four potential Pierce s Disease insect vectors from Arizona vineyards.</title>
        <authorList>
            <person name="Tassone E.E."/>
        </authorList>
    </citation>
    <scope>NUCLEOTIDE SEQUENCE</scope>
</reference>
<keyword evidence="4" id="KW-0963">Cytoplasm</keyword>
<evidence type="ECO:0000256" key="4">
    <source>
        <dbReference type="ARBA" id="ARBA00022490"/>
    </source>
</evidence>
<gene>
    <name evidence="11" type="ORF">g.38659</name>
    <name evidence="10" type="ORF">g.38660</name>
</gene>
<keyword evidence="8" id="KW-0175">Coiled coil</keyword>
<keyword evidence="5" id="KW-0805">Transcription regulation</keyword>
<dbReference type="GO" id="GO:0043066">
    <property type="term" value="P:negative regulation of apoptotic process"/>
    <property type="evidence" value="ECO:0007669"/>
    <property type="project" value="TreeGrafter"/>
</dbReference>